<dbReference type="GO" id="GO:0016787">
    <property type="term" value="F:hydrolase activity"/>
    <property type="evidence" value="ECO:0007669"/>
    <property type="project" value="UniProtKB-KW"/>
</dbReference>
<dbReference type="InterPro" id="IPR052043">
    <property type="entry name" value="PolySaccharide_Degr_Enz"/>
</dbReference>
<evidence type="ECO:0000313" key="2">
    <source>
        <dbReference type="EMBL" id="AIQ66489.1"/>
    </source>
</evidence>
<dbReference type="InterPro" id="IPR010905">
    <property type="entry name" value="Glyco_hydro_88"/>
</dbReference>
<dbReference type="STRING" id="189425.PGRAT_01595"/>
<sequence length="357" mass="39587">MNTERKLAETLDVMFQYMILEEHKGHWGMDIDHWDWVPGVGVISLMEYGTASGRREVLDYLLQWVNRNKHKAEGAKVINSLAPFALFPELYRQTKDPWFLQKAMSTADWMLNTAPVTREGALEHTVTENVDFPEQVWADTVYMAVLFLARLGGLTGESRLADAAVQQALLHLQLLQDPESGLLYHGWNSREKNHMSAVHWARANAWITLTVPQIIAEVRGLAAIPEELRSRYCSLAAGLRSCQAGNGLWHTVLNRPDFVQETSGSAGIACGFFKGVEQGLLDSSFLEGARQTVQGILPLIAENGEVQGVSGGTPVMPSADAYNTIETYPTLYGQGLVMQLFTHAPDLLSGTHPAWKV</sequence>
<keyword evidence="1 2" id="KW-0378">Hydrolase</keyword>
<proteinExistence type="predicted"/>
<dbReference type="GO" id="GO:0005975">
    <property type="term" value="P:carbohydrate metabolic process"/>
    <property type="evidence" value="ECO:0007669"/>
    <property type="project" value="InterPro"/>
</dbReference>
<dbReference type="eggNOG" id="COG4225">
    <property type="taxonomic scope" value="Bacteria"/>
</dbReference>
<dbReference type="HOGENOM" id="CLU_043688_0_0_9"/>
<dbReference type="Proteomes" id="UP000029500">
    <property type="component" value="Chromosome"/>
</dbReference>
<evidence type="ECO:0000256" key="1">
    <source>
        <dbReference type="ARBA" id="ARBA00022801"/>
    </source>
</evidence>
<organism evidence="2 3">
    <name type="scientific">Paenibacillus graminis</name>
    <dbReference type="NCBI Taxonomy" id="189425"/>
    <lineage>
        <taxon>Bacteria</taxon>
        <taxon>Bacillati</taxon>
        <taxon>Bacillota</taxon>
        <taxon>Bacilli</taxon>
        <taxon>Bacillales</taxon>
        <taxon>Paenibacillaceae</taxon>
        <taxon>Paenibacillus</taxon>
    </lineage>
</organism>
<dbReference type="EMBL" id="CP009287">
    <property type="protein sequence ID" value="AIQ66489.1"/>
    <property type="molecule type" value="Genomic_DNA"/>
</dbReference>
<accession>A0A089NC49</accession>
<dbReference type="AlphaFoldDB" id="A0A089NC49"/>
<dbReference type="RefSeq" id="WP_025703844.1">
    <property type="nucleotide sequence ID" value="NZ_CP009287.1"/>
</dbReference>
<dbReference type="KEGG" id="pgm:PGRAT_01595"/>
<dbReference type="Gene3D" id="1.50.10.10">
    <property type="match status" value="1"/>
</dbReference>
<dbReference type="PANTHER" id="PTHR33886:SF8">
    <property type="entry name" value="UNSATURATED RHAMNOGALACTURONAN HYDROLASE (EUROFUNG)"/>
    <property type="match status" value="1"/>
</dbReference>
<protein>
    <submittedName>
        <fullName evidence="2">Glycosyl hydrolase</fullName>
    </submittedName>
</protein>
<name>A0A089NC49_9BACL</name>
<dbReference type="PANTHER" id="PTHR33886">
    <property type="entry name" value="UNSATURATED RHAMNOGALACTURONAN HYDROLASE (EUROFUNG)"/>
    <property type="match status" value="1"/>
</dbReference>
<keyword evidence="3" id="KW-1185">Reference proteome</keyword>
<dbReference type="InterPro" id="IPR012341">
    <property type="entry name" value="6hp_glycosidase-like_sf"/>
</dbReference>
<gene>
    <name evidence="2" type="ORF">PGRAT_01595</name>
</gene>
<dbReference type="InterPro" id="IPR008928">
    <property type="entry name" value="6-hairpin_glycosidase_sf"/>
</dbReference>
<dbReference type="OrthoDB" id="9812931at2"/>
<dbReference type="SUPFAM" id="SSF48208">
    <property type="entry name" value="Six-hairpin glycosidases"/>
    <property type="match status" value="1"/>
</dbReference>
<reference evidence="2 3" key="1">
    <citation type="submission" date="2014-08" db="EMBL/GenBank/DDBJ databases">
        <title>Comparative genomics of the Paenibacillus odorifer group.</title>
        <authorList>
            <person name="den Bakker H.C."/>
            <person name="Tsai Y.-C."/>
            <person name="Martin N."/>
            <person name="Korlach J."/>
            <person name="Wiedmann M."/>
        </authorList>
    </citation>
    <scope>NUCLEOTIDE SEQUENCE [LARGE SCALE GENOMIC DNA]</scope>
    <source>
        <strain evidence="2 3">DSM 15220</strain>
    </source>
</reference>
<dbReference type="Pfam" id="PF07470">
    <property type="entry name" value="Glyco_hydro_88"/>
    <property type="match status" value="1"/>
</dbReference>
<evidence type="ECO:0000313" key="3">
    <source>
        <dbReference type="Proteomes" id="UP000029500"/>
    </source>
</evidence>